<gene>
    <name evidence="2" type="ORF">HRJ34_21030</name>
</gene>
<keyword evidence="1" id="KW-0472">Membrane</keyword>
<keyword evidence="1" id="KW-0812">Transmembrane</keyword>
<proteinExistence type="predicted"/>
<protein>
    <submittedName>
        <fullName evidence="2">Uncharacterized protein</fullName>
    </submittedName>
</protein>
<organism evidence="2 3">
    <name type="scientific">Rhizorhabdus wittichii</name>
    <dbReference type="NCBI Taxonomy" id="160791"/>
    <lineage>
        <taxon>Bacteria</taxon>
        <taxon>Pseudomonadati</taxon>
        <taxon>Pseudomonadota</taxon>
        <taxon>Alphaproteobacteria</taxon>
        <taxon>Sphingomonadales</taxon>
        <taxon>Sphingomonadaceae</taxon>
        <taxon>Rhizorhabdus</taxon>
    </lineage>
</organism>
<dbReference type="AlphaFoldDB" id="A0A975D0R3"/>
<evidence type="ECO:0000256" key="1">
    <source>
        <dbReference type="SAM" id="Phobius"/>
    </source>
</evidence>
<sequence>MAVFPRPSKPSAVWADFKALLRQQERHKLLIALVSVLMPVIIVTGFYVDSKMDPPKAQIIYAQSWPASRTDAEIVKQNIADQKIRDAALAEKQRGYRKLADQLGIDYEQQPKR</sequence>
<feature type="transmembrane region" description="Helical" evidence="1">
    <location>
        <begin position="29"/>
        <end position="48"/>
    </location>
</feature>
<name>A0A975D0R3_9SPHN</name>
<dbReference type="RefSeq" id="WP_029993730.1">
    <property type="nucleotide sequence ID" value="NZ_CP059319.1"/>
</dbReference>
<reference evidence="2" key="2">
    <citation type="submission" date="2021-04" db="EMBL/GenBank/DDBJ databases">
        <title>Isolation and genomic analysis of the ibuprofen-degrading bacterium Sphingomonas strain MPO218.</title>
        <authorList>
            <person name="Aulestia M."/>
            <person name="Flores A."/>
            <person name="Mangas E.L."/>
            <person name="Perez-Pulido A.J."/>
            <person name="Santero E."/>
            <person name="Camacho E.M."/>
        </authorList>
    </citation>
    <scope>NUCLEOTIDE SEQUENCE</scope>
    <source>
        <strain evidence="2">MPO218</strain>
    </source>
</reference>
<evidence type="ECO:0000313" key="3">
    <source>
        <dbReference type="Proteomes" id="UP000664914"/>
    </source>
</evidence>
<dbReference type="EMBL" id="CP059319">
    <property type="protein sequence ID" value="QTH20782.1"/>
    <property type="molecule type" value="Genomic_DNA"/>
</dbReference>
<keyword evidence="1" id="KW-1133">Transmembrane helix</keyword>
<evidence type="ECO:0000313" key="2">
    <source>
        <dbReference type="EMBL" id="QTH20782.1"/>
    </source>
</evidence>
<dbReference type="Proteomes" id="UP000664914">
    <property type="component" value="Chromosome"/>
</dbReference>
<accession>A0A975D0R3</accession>
<reference evidence="2" key="1">
    <citation type="submission" date="2020-07" db="EMBL/GenBank/DDBJ databases">
        <authorList>
            <person name="Camacho E."/>
        </authorList>
    </citation>
    <scope>NUCLEOTIDE SEQUENCE</scope>
    <source>
        <strain evidence="2">MPO218</strain>
    </source>
</reference>